<accession>A0AAU6PBX6</accession>
<evidence type="ECO:0000256" key="21">
    <source>
        <dbReference type="ARBA" id="ARBA00023128"/>
    </source>
</evidence>
<dbReference type="GO" id="GO:0015990">
    <property type="term" value="P:electron transport coupled proton transport"/>
    <property type="evidence" value="ECO:0007669"/>
    <property type="project" value="TreeGrafter"/>
</dbReference>
<feature type="transmembrane region" description="Helical" evidence="25">
    <location>
        <begin position="405"/>
        <end position="424"/>
    </location>
</feature>
<organism evidence="27">
    <name type="scientific">Destinoides conspicuus</name>
    <dbReference type="NCBI Taxonomy" id="3137869"/>
    <lineage>
        <taxon>Eukaryota</taxon>
        <taxon>Metazoa</taxon>
        <taxon>Ecdysozoa</taxon>
        <taxon>Arthropoda</taxon>
        <taxon>Hexapoda</taxon>
        <taxon>Insecta</taxon>
        <taxon>Pterygota</taxon>
        <taxon>Neoptera</taxon>
        <taxon>Paraneoptera</taxon>
        <taxon>Hemiptera</taxon>
        <taxon>Auchenorrhyncha</taxon>
        <taxon>Membracoidea</taxon>
        <taxon>Cicadellidae</taxon>
        <taxon>Ledrinae</taxon>
        <taxon>Destinoides</taxon>
    </lineage>
</organism>
<evidence type="ECO:0000313" key="27">
    <source>
        <dbReference type="EMBL" id="WXH77241.1"/>
    </source>
</evidence>
<dbReference type="InterPro" id="IPR033944">
    <property type="entry name" value="Cyt_c_oxase_su1_dom"/>
</dbReference>
<feature type="transmembrane region" description="Helical" evidence="25">
    <location>
        <begin position="12"/>
        <end position="35"/>
    </location>
</feature>
<evidence type="ECO:0000256" key="3">
    <source>
        <dbReference type="ARBA" id="ARBA00004448"/>
    </source>
</evidence>
<dbReference type="PROSITE" id="PS00077">
    <property type="entry name" value="COX1_CUB"/>
    <property type="match status" value="1"/>
</dbReference>
<feature type="transmembrane region" description="Helical" evidence="25">
    <location>
        <begin position="181"/>
        <end position="208"/>
    </location>
</feature>
<dbReference type="GO" id="GO:0006123">
    <property type="term" value="P:mitochondrial electron transport, cytochrome c to oxygen"/>
    <property type="evidence" value="ECO:0007669"/>
    <property type="project" value="TreeGrafter"/>
</dbReference>
<comment type="cofactor">
    <cofactor evidence="1">
        <name>Cu cation</name>
        <dbReference type="ChEBI" id="CHEBI:23378"/>
    </cofactor>
</comment>
<keyword evidence="10 24" id="KW-0349">Heme</keyword>
<keyword evidence="13 24" id="KW-0479">Metal-binding</keyword>
<reference evidence="27" key="2">
    <citation type="submission" date="2024-06" db="EMBL/GenBank/DDBJ databases">
        <title>Expending Complete Mitogenomes of Ledrinae and Compositional heterogeneity effect on the phylogenetic inferences of paraphyletic family: Cicadellidae (Hemiptera: Cicadomorpha).</title>
        <authorList>
            <person name="Huang W."/>
            <person name="Yu T."/>
            <person name="Zhang Y."/>
        </authorList>
    </citation>
    <scope>NUCLEOTIDE SEQUENCE</scope>
</reference>
<dbReference type="InterPro" id="IPR000883">
    <property type="entry name" value="Cyt_C_Oxase_1"/>
</dbReference>
<comment type="subunit">
    <text evidence="6">Component of the cytochrome c oxidase (complex IV, CIV), a multisubunit enzyme composed of a catalytic core of 3 subunits and several supernumerary subunits. The complex exists as a monomer or a dimer and forms supercomplexes (SCs) in the inner mitochondrial membrane with ubiquinol-cytochrome c oxidoreductase (cytochrome b-c1 complex, complex III, CIII).</text>
</comment>
<keyword evidence="17 24" id="KW-0249">Electron transport</keyword>
<protein>
    <recommendedName>
        <fullName evidence="8 24">Cytochrome c oxidase subunit 1</fullName>
        <ecNumber evidence="7 24">7.1.1.9</ecNumber>
    </recommendedName>
</protein>
<evidence type="ECO:0000256" key="18">
    <source>
        <dbReference type="ARBA" id="ARBA00022989"/>
    </source>
</evidence>
<comment type="cofactor">
    <cofactor evidence="2">
        <name>heme</name>
        <dbReference type="ChEBI" id="CHEBI:30413"/>
    </cofactor>
</comment>
<evidence type="ECO:0000256" key="9">
    <source>
        <dbReference type="ARBA" id="ARBA00022448"/>
    </source>
</evidence>
<evidence type="ECO:0000256" key="2">
    <source>
        <dbReference type="ARBA" id="ARBA00001971"/>
    </source>
</evidence>
<reference evidence="27" key="1">
    <citation type="submission" date="2021-06" db="EMBL/GenBank/DDBJ databases">
        <authorList>
            <consortium name="Expending Complete Mitogenomes of Ledrinae and Compositional heterogeneity effect on the phylogenetic inferences of paraphyletic family: Cicadellidae (Hemiptera: Cicadomorpha)"/>
            <person name="Huang W."/>
            <person name="Yu T."/>
            <person name="Zhang Y."/>
        </authorList>
    </citation>
    <scope>NUCLEOTIDE SEQUENCE</scope>
</reference>
<evidence type="ECO:0000256" key="8">
    <source>
        <dbReference type="ARBA" id="ARBA00015947"/>
    </source>
</evidence>
<keyword evidence="9 24" id="KW-0813">Transport</keyword>
<feature type="domain" description="Cytochrome oxidase subunit I profile" evidence="26">
    <location>
        <begin position="1"/>
        <end position="510"/>
    </location>
</feature>
<keyword evidence="16" id="KW-1278">Translocase</keyword>
<evidence type="ECO:0000256" key="1">
    <source>
        <dbReference type="ARBA" id="ARBA00001935"/>
    </source>
</evidence>
<evidence type="ECO:0000256" key="12">
    <source>
        <dbReference type="ARBA" id="ARBA00022692"/>
    </source>
</evidence>
<evidence type="ECO:0000256" key="20">
    <source>
        <dbReference type="ARBA" id="ARBA00023008"/>
    </source>
</evidence>
<comment type="similarity">
    <text evidence="5 24">Belongs to the heme-copper respiratory oxidase family.</text>
</comment>
<evidence type="ECO:0000256" key="23">
    <source>
        <dbReference type="ARBA" id="ARBA00049512"/>
    </source>
</evidence>
<dbReference type="SUPFAM" id="SSF81442">
    <property type="entry name" value="Cytochrome c oxidase subunit I-like"/>
    <property type="match status" value="1"/>
</dbReference>
<keyword evidence="15" id="KW-0460">Magnesium</keyword>
<gene>
    <name evidence="27" type="primary">COX1</name>
</gene>
<dbReference type="PANTHER" id="PTHR10422">
    <property type="entry name" value="CYTOCHROME C OXIDASE SUBUNIT 1"/>
    <property type="match status" value="1"/>
</dbReference>
<dbReference type="Gene3D" id="1.20.210.10">
    <property type="entry name" value="Cytochrome c oxidase-like, subunit I domain"/>
    <property type="match status" value="1"/>
</dbReference>
<dbReference type="AlphaFoldDB" id="A0AAU6PBX6"/>
<keyword evidence="21 24" id="KW-0496">Mitochondrion</keyword>
<keyword evidence="11 24" id="KW-0679">Respiratory chain</keyword>
<feature type="transmembrane region" description="Helical" evidence="25">
    <location>
        <begin position="102"/>
        <end position="124"/>
    </location>
</feature>
<dbReference type="FunFam" id="1.20.210.10:FF:000001">
    <property type="entry name" value="Cytochrome c oxidase subunit 1"/>
    <property type="match status" value="1"/>
</dbReference>
<evidence type="ECO:0000256" key="4">
    <source>
        <dbReference type="ARBA" id="ARBA00004673"/>
    </source>
</evidence>
<comment type="catalytic activity">
    <reaction evidence="23">
        <text>4 Fe(II)-[cytochrome c] + O2 + 8 H(+)(in) = 4 Fe(III)-[cytochrome c] + 2 H2O + 4 H(+)(out)</text>
        <dbReference type="Rhea" id="RHEA:11436"/>
        <dbReference type="Rhea" id="RHEA-COMP:10350"/>
        <dbReference type="Rhea" id="RHEA-COMP:14399"/>
        <dbReference type="ChEBI" id="CHEBI:15377"/>
        <dbReference type="ChEBI" id="CHEBI:15378"/>
        <dbReference type="ChEBI" id="CHEBI:15379"/>
        <dbReference type="ChEBI" id="CHEBI:29033"/>
        <dbReference type="ChEBI" id="CHEBI:29034"/>
        <dbReference type="EC" id="7.1.1.9"/>
    </reaction>
    <physiologicalReaction direction="left-to-right" evidence="23">
        <dbReference type="Rhea" id="RHEA:11437"/>
    </physiologicalReaction>
</comment>
<keyword evidence="18 25" id="KW-1133">Transmembrane helix</keyword>
<feature type="transmembrane region" description="Helical" evidence="25">
    <location>
        <begin position="144"/>
        <end position="169"/>
    </location>
</feature>
<feature type="transmembrane region" description="Helical" evidence="25">
    <location>
        <begin position="268"/>
        <end position="289"/>
    </location>
</feature>
<keyword evidence="14 24" id="KW-0999">Mitochondrion inner membrane</keyword>
<evidence type="ECO:0000256" key="7">
    <source>
        <dbReference type="ARBA" id="ARBA00012949"/>
    </source>
</evidence>
<dbReference type="GO" id="GO:0046872">
    <property type="term" value="F:metal ion binding"/>
    <property type="evidence" value="ECO:0007669"/>
    <property type="project" value="UniProtKB-KW"/>
</dbReference>
<evidence type="ECO:0000259" key="26">
    <source>
        <dbReference type="PROSITE" id="PS50855"/>
    </source>
</evidence>
<dbReference type="GO" id="GO:0005743">
    <property type="term" value="C:mitochondrial inner membrane"/>
    <property type="evidence" value="ECO:0007669"/>
    <property type="project" value="UniProtKB-SubCell"/>
</dbReference>
<dbReference type="CDD" id="cd01663">
    <property type="entry name" value="Cyt_c_Oxidase_I"/>
    <property type="match status" value="1"/>
</dbReference>
<evidence type="ECO:0000256" key="17">
    <source>
        <dbReference type="ARBA" id="ARBA00022982"/>
    </source>
</evidence>
<feature type="transmembrane region" description="Helical" evidence="25">
    <location>
        <begin position="55"/>
        <end position="81"/>
    </location>
</feature>
<keyword evidence="22 24" id="KW-0472">Membrane</keyword>
<feature type="transmembrane region" description="Helical" evidence="25">
    <location>
        <begin position="444"/>
        <end position="471"/>
    </location>
</feature>
<dbReference type="GO" id="GO:0020037">
    <property type="term" value="F:heme binding"/>
    <property type="evidence" value="ECO:0007669"/>
    <property type="project" value="InterPro"/>
</dbReference>
<evidence type="ECO:0000256" key="13">
    <source>
        <dbReference type="ARBA" id="ARBA00022723"/>
    </source>
</evidence>
<keyword evidence="12 24" id="KW-0812">Transmembrane</keyword>
<evidence type="ECO:0000256" key="19">
    <source>
        <dbReference type="ARBA" id="ARBA00023004"/>
    </source>
</evidence>
<evidence type="ECO:0000256" key="24">
    <source>
        <dbReference type="RuleBase" id="RU000369"/>
    </source>
</evidence>
<name>A0AAU6PBX6_9HEMI</name>
<dbReference type="GO" id="GO:0045277">
    <property type="term" value="C:respiratory chain complex IV"/>
    <property type="evidence" value="ECO:0007669"/>
    <property type="project" value="InterPro"/>
</dbReference>
<feature type="transmembrane region" description="Helical" evidence="25">
    <location>
        <begin position="377"/>
        <end position="398"/>
    </location>
</feature>
<dbReference type="PANTHER" id="PTHR10422:SF18">
    <property type="entry name" value="CYTOCHROME C OXIDASE SUBUNIT 1"/>
    <property type="match status" value="1"/>
</dbReference>
<evidence type="ECO:0000256" key="5">
    <source>
        <dbReference type="ARBA" id="ARBA00009578"/>
    </source>
</evidence>
<geneLocation type="mitochondrion" evidence="27"/>
<feature type="transmembrane region" description="Helical" evidence="25">
    <location>
        <begin position="228"/>
        <end position="256"/>
    </location>
</feature>
<evidence type="ECO:0000256" key="11">
    <source>
        <dbReference type="ARBA" id="ARBA00022660"/>
    </source>
</evidence>
<keyword evidence="19 24" id="KW-0408">Iron</keyword>
<dbReference type="EMBL" id="MZ333275">
    <property type="protein sequence ID" value="WXH77241.1"/>
    <property type="molecule type" value="Genomic_DNA"/>
</dbReference>
<dbReference type="EC" id="7.1.1.9" evidence="7 24"/>
<evidence type="ECO:0000256" key="14">
    <source>
        <dbReference type="ARBA" id="ARBA00022792"/>
    </source>
</evidence>
<evidence type="ECO:0000256" key="10">
    <source>
        <dbReference type="ARBA" id="ARBA00022617"/>
    </source>
</evidence>
<sequence length="511" mass="57205">MIKWFYSTNHSDIGILYFIFGIWSGILGMMLSLIIRVELGFPGSYIGNDQVYNVVVTSHAFIMIFFMVMPIMIGGFGNWLLPLMIGSPDMAFPRMNNMSFWLLPPSLTLLLVSSMVEMGVGTGWTVYPPLSSCLFHSGPSVDLAIFSLHLAGVSSILGAVNFITTSFNMRSYGVSLDRMPLFVWSVLITAFLLLLSLPVLAGAITMLLTDRNFNTSFFDPSGGGDPVLYQHLFWFFGHPEVYILILPGFGLISHIITQESGKIESFGYIGMVYAMISIGLLGFVVWAHHMFTVGMDVDTRAYFTSATMIIAVPTGIKVFSWMATMHGVCLSSSITMIWSCGFVFLFSIGGLTGIVLSNSSIDVVLHDTYYVVAHFHYVLSMGAVFAILAGFIHWYPLFTGLSLNLVWLSIHFFIMFVGVNLTFFPQHFLGLSGFPRRYSDYPDFYFYWNVVSSLGSIVSLLGVMFFMFIVWESMVSLRYCLFSMSMNCSIEWFHGYPPGVHSYFELPVLSI</sequence>
<dbReference type="GO" id="GO:0004129">
    <property type="term" value="F:cytochrome-c oxidase activity"/>
    <property type="evidence" value="ECO:0007669"/>
    <property type="project" value="UniProtKB-EC"/>
</dbReference>
<feature type="transmembrane region" description="Helical" evidence="25">
    <location>
        <begin position="301"/>
        <end position="323"/>
    </location>
</feature>
<keyword evidence="20 24" id="KW-0186">Copper</keyword>
<evidence type="ECO:0000256" key="15">
    <source>
        <dbReference type="ARBA" id="ARBA00022842"/>
    </source>
</evidence>
<dbReference type="InterPro" id="IPR023615">
    <property type="entry name" value="Cyt_c_Oxase_su1_BS"/>
</dbReference>
<dbReference type="InterPro" id="IPR036927">
    <property type="entry name" value="Cyt_c_oxase-like_su1_sf"/>
</dbReference>
<dbReference type="Pfam" id="PF00115">
    <property type="entry name" value="COX1"/>
    <property type="match status" value="1"/>
</dbReference>
<evidence type="ECO:0000256" key="6">
    <source>
        <dbReference type="ARBA" id="ARBA00011164"/>
    </source>
</evidence>
<proteinExistence type="inferred from homology"/>
<feature type="transmembrane region" description="Helical" evidence="25">
    <location>
        <begin position="335"/>
        <end position="357"/>
    </location>
</feature>
<dbReference type="PROSITE" id="PS50855">
    <property type="entry name" value="COX1"/>
    <property type="match status" value="1"/>
</dbReference>
<dbReference type="InterPro" id="IPR023616">
    <property type="entry name" value="Cyt_c_oxase-like_su1_dom"/>
</dbReference>
<evidence type="ECO:0000256" key="22">
    <source>
        <dbReference type="ARBA" id="ARBA00023136"/>
    </source>
</evidence>
<evidence type="ECO:0000256" key="25">
    <source>
        <dbReference type="SAM" id="Phobius"/>
    </source>
</evidence>
<evidence type="ECO:0000256" key="16">
    <source>
        <dbReference type="ARBA" id="ARBA00022967"/>
    </source>
</evidence>
<comment type="subcellular location">
    <subcellularLocation>
        <location evidence="3 24">Mitochondrion inner membrane</location>
        <topology evidence="3 24">Multi-pass membrane protein</topology>
    </subcellularLocation>
</comment>
<comment type="pathway">
    <text evidence="4 24">Energy metabolism; oxidative phosphorylation.</text>
</comment>
<comment type="function">
    <text evidence="24">Component of the cytochrome c oxidase, the last enzyme in the mitochondrial electron transport chain which drives oxidative phosphorylation. The respiratory chain contains 3 multisubunit complexes succinate dehydrogenase (complex II, CII), ubiquinol-cytochrome c oxidoreductase (cytochrome b-c1 complex, complex III, CIII) and cytochrome c oxidase (complex IV, CIV), that cooperate to transfer electrons derived from NADH and succinate to molecular oxygen, creating an electrochemical gradient over the inner membrane that drives transmembrane transport and the ATP synthase. Cytochrome c oxidase is the component of the respiratory chain that catalyzes the reduction of oxygen to water. Electrons originating from reduced cytochrome c in the intermembrane space (IMS) are transferred via the dinuclear copper A center (CU(A)) of subunit 2 and heme A of subunit 1 to the active site in subunit 1, a binuclear center (BNC) formed by heme A3 and copper B (CU(B)). The BNC reduces molecular oxygen to 2 water molecules using 4 electrons from cytochrome c in the IMS and 4 protons from the mitochondrial matrix.</text>
</comment>
<dbReference type="PRINTS" id="PR01165">
    <property type="entry name" value="CYCOXIDASEI"/>
</dbReference>